<dbReference type="OrthoDB" id="8871309at2"/>
<evidence type="ECO:0000313" key="2">
    <source>
        <dbReference type="EMBL" id="GGI07411.1"/>
    </source>
</evidence>
<dbReference type="RefSeq" id="WP_130649897.1">
    <property type="nucleotide sequence ID" value="NZ_BMHA01000008.1"/>
</dbReference>
<organism evidence="2 3">
    <name type="scientific">Egicoccus halophilus</name>
    <dbReference type="NCBI Taxonomy" id="1670830"/>
    <lineage>
        <taxon>Bacteria</taxon>
        <taxon>Bacillati</taxon>
        <taxon>Actinomycetota</taxon>
        <taxon>Nitriliruptoria</taxon>
        <taxon>Egicoccales</taxon>
        <taxon>Egicoccaceae</taxon>
        <taxon>Egicoccus</taxon>
    </lineage>
</organism>
<feature type="domain" description="DUF676" evidence="1">
    <location>
        <begin position="145"/>
        <end position="279"/>
    </location>
</feature>
<evidence type="ECO:0000313" key="3">
    <source>
        <dbReference type="Proteomes" id="UP000650511"/>
    </source>
</evidence>
<accession>A0A8J3A9D5</accession>
<dbReference type="Proteomes" id="UP000650511">
    <property type="component" value="Unassembled WGS sequence"/>
</dbReference>
<dbReference type="PANTHER" id="PTHR37946">
    <property type="entry name" value="SLL1969 PROTEIN"/>
    <property type="match status" value="1"/>
</dbReference>
<evidence type="ECO:0000259" key="1">
    <source>
        <dbReference type="Pfam" id="PF05057"/>
    </source>
</evidence>
<dbReference type="EMBL" id="BMHA01000008">
    <property type="protein sequence ID" value="GGI07411.1"/>
    <property type="molecule type" value="Genomic_DNA"/>
</dbReference>
<dbReference type="InterPro" id="IPR029058">
    <property type="entry name" value="AB_hydrolase_fold"/>
</dbReference>
<dbReference type="Pfam" id="PF05057">
    <property type="entry name" value="DUF676"/>
    <property type="match status" value="1"/>
</dbReference>
<gene>
    <name evidence="2" type="ORF">GCM10011354_23950</name>
</gene>
<keyword evidence="3" id="KW-1185">Reference proteome</keyword>
<proteinExistence type="predicted"/>
<sequence>MVTVDEVRGWSRLTAAVAGRVILPAVSGMHRAITDGAFRWTGPLGHPVRAIHDQIVRGMYDAAQIAFHAAGDVGASLAERIGEADAEASPAAVKARAVAHGVLAQELLEGSPELDLEFTLRRSGSVVAPDRTSLQSAYPGATGSLVVFVHGLVDSEATWALAEPGDTSLPTVAETAGSTSLLVRYGTGRAVGRNGADLARLLEDVVHHWPVPVERIVVVGHSMGGLVSRAACQTAQAQDHAWLPLLSDVVYLGTPHLGSWLEKAANVSGWVLRQVSPQTAPLATLLEQRSQGIKDLRHGTLVEDVGSVAVADDLLSGLVPDEPWLDGVTHHLVVGRLRPSAAHPLNAVFGDLLVRSRSAVGAGSHRRIGEGGPVVVREVDATHTALARHPAVGSLLSTLAVP</sequence>
<protein>
    <recommendedName>
        <fullName evidence="1">DUF676 domain-containing protein</fullName>
    </recommendedName>
</protein>
<reference evidence="2" key="2">
    <citation type="submission" date="2020-09" db="EMBL/GenBank/DDBJ databases">
        <authorList>
            <person name="Sun Q."/>
            <person name="Zhou Y."/>
        </authorList>
    </citation>
    <scope>NUCLEOTIDE SEQUENCE</scope>
    <source>
        <strain evidence="2">CGMCC 1.14988</strain>
    </source>
</reference>
<name>A0A8J3A9D5_9ACTN</name>
<dbReference type="PANTHER" id="PTHR37946:SF1">
    <property type="entry name" value="SLL1969 PROTEIN"/>
    <property type="match status" value="1"/>
</dbReference>
<dbReference type="InterPro" id="IPR007751">
    <property type="entry name" value="DUF676_lipase-like"/>
</dbReference>
<dbReference type="Gene3D" id="3.40.50.1820">
    <property type="entry name" value="alpha/beta hydrolase"/>
    <property type="match status" value="1"/>
</dbReference>
<dbReference type="SUPFAM" id="SSF53474">
    <property type="entry name" value="alpha/beta-Hydrolases"/>
    <property type="match status" value="1"/>
</dbReference>
<reference evidence="2" key="1">
    <citation type="journal article" date="2014" name="Int. J. Syst. Evol. Microbiol.">
        <title>Complete genome sequence of Corynebacterium casei LMG S-19264T (=DSM 44701T), isolated from a smear-ripened cheese.</title>
        <authorList>
            <consortium name="US DOE Joint Genome Institute (JGI-PGF)"/>
            <person name="Walter F."/>
            <person name="Albersmeier A."/>
            <person name="Kalinowski J."/>
            <person name="Ruckert C."/>
        </authorList>
    </citation>
    <scope>NUCLEOTIDE SEQUENCE</scope>
    <source>
        <strain evidence="2">CGMCC 1.14988</strain>
    </source>
</reference>
<dbReference type="AlphaFoldDB" id="A0A8J3A9D5"/>
<comment type="caution">
    <text evidence="2">The sequence shown here is derived from an EMBL/GenBank/DDBJ whole genome shotgun (WGS) entry which is preliminary data.</text>
</comment>